<dbReference type="EMBL" id="CAJNOE010000044">
    <property type="protein sequence ID" value="CAF0800694.1"/>
    <property type="molecule type" value="Genomic_DNA"/>
</dbReference>
<evidence type="ECO:0000313" key="3">
    <source>
        <dbReference type="Proteomes" id="UP000663868"/>
    </source>
</evidence>
<organism evidence="2 3">
    <name type="scientific">Adineta steineri</name>
    <dbReference type="NCBI Taxonomy" id="433720"/>
    <lineage>
        <taxon>Eukaryota</taxon>
        <taxon>Metazoa</taxon>
        <taxon>Spiralia</taxon>
        <taxon>Gnathifera</taxon>
        <taxon>Rotifera</taxon>
        <taxon>Eurotatoria</taxon>
        <taxon>Bdelloidea</taxon>
        <taxon>Adinetida</taxon>
        <taxon>Adinetidae</taxon>
        <taxon>Adineta</taxon>
    </lineage>
</organism>
<comment type="caution">
    <text evidence="2">The sequence shown here is derived from an EMBL/GenBank/DDBJ whole genome shotgun (WGS) entry which is preliminary data.</text>
</comment>
<dbReference type="Proteomes" id="UP000663868">
    <property type="component" value="Unassembled WGS sequence"/>
</dbReference>
<gene>
    <name evidence="1" type="ORF">IZO911_LOCUS6912</name>
    <name evidence="2" type="ORF">KXQ929_LOCUS43014</name>
</gene>
<evidence type="ECO:0000313" key="2">
    <source>
        <dbReference type="EMBL" id="CAF4254878.1"/>
    </source>
</evidence>
<dbReference type="Proteomes" id="UP000663860">
    <property type="component" value="Unassembled WGS sequence"/>
</dbReference>
<name>A0A820EWP2_9BILA</name>
<reference evidence="2" key="1">
    <citation type="submission" date="2021-02" db="EMBL/GenBank/DDBJ databases">
        <authorList>
            <person name="Nowell W R."/>
        </authorList>
    </citation>
    <scope>NUCLEOTIDE SEQUENCE</scope>
</reference>
<evidence type="ECO:0000313" key="1">
    <source>
        <dbReference type="EMBL" id="CAF0800694.1"/>
    </source>
</evidence>
<dbReference type="AlphaFoldDB" id="A0A820EWP2"/>
<proteinExistence type="predicted"/>
<accession>A0A820EWP2</accession>
<dbReference type="EMBL" id="CAJOBB010011045">
    <property type="protein sequence ID" value="CAF4254878.1"/>
    <property type="molecule type" value="Genomic_DNA"/>
</dbReference>
<protein>
    <submittedName>
        <fullName evidence="2">Uncharacterized protein</fullName>
    </submittedName>
</protein>
<sequence>MDNLLQSTTIQSIETNELTAAAAATTIPCIDVEEKDIQRKRIDNILLKAHITLSPPYRAQMAKTGVLDKFVKFLEEQLKIRQ</sequence>